<reference evidence="1 2" key="1">
    <citation type="submission" date="2024-01" db="EMBL/GenBank/DDBJ databases">
        <authorList>
            <person name="Waweru B."/>
        </authorList>
    </citation>
    <scope>NUCLEOTIDE SEQUENCE [LARGE SCALE GENOMIC DNA]</scope>
</reference>
<dbReference type="AlphaFoldDB" id="A0AAV1SVJ3"/>
<keyword evidence="2" id="KW-1185">Reference proteome</keyword>
<gene>
    <name evidence="1" type="ORF">DCAF_LOCUS27760</name>
</gene>
<evidence type="ECO:0000313" key="1">
    <source>
        <dbReference type="EMBL" id="CAK7357471.1"/>
    </source>
</evidence>
<dbReference type="EMBL" id="CAWUPB010001199">
    <property type="protein sequence ID" value="CAK7357471.1"/>
    <property type="molecule type" value="Genomic_DNA"/>
</dbReference>
<dbReference type="Proteomes" id="UP001314170">
    <property type="component" value="Unassembled WGS sequence"/>
</dbReference>
<comment type="caution">
    <text evidence="1">The sequence shown here is derived from an EMBL/GenBank/DDBJ whole genome shotgun (WGS) entry which is preliminary data.</text>
</comment>
<proteinExistence type="predicted"/>
<organism evidence="1 2">
    <name type="scientific">Dovyalis caffra</name>
    <dbReference type="NCBI Taxonomy" id="77055"/>
    <lineage>
        <taxon>Eukaryota</taxon>
        <taxon>Viridiplantae</taxon>
        <taxon>Streptophyta</taxon>
        <taxon>Embryophyta</taxon>
        <taxon>Tracheophyta</taxon>
        <taxon>Spermatophyta</taxon>
        <taxon>Magnoliopsida</taxon>
        <taxon>eudicotyledons</taxon>
        <taxon>Gunneridae</taxon>
        <taxon>Pentapetalae</taxon>
        <taxon>rosids</taxon>
        <taxon>fabids</taxon>
        <taxon>Malpighiales</taxon>
        <taxon>Salicaceae</taxon>
        <taxon>Flacourtieae</taxon>
        <taxon>Dovyalis</taxon>
    </lineage>
</organism>
<evidence type="ECO:0000313" key="2">
    <source>
        <dbReference type="Proteomes" id="UP001314170"/>
    </source>
</evidence>
<protein>
    <submittedName>
        <fullName evidence="1">Uncharacterized protein</fullName>
    </submittedName>
</protein>
<accession>A0AAV1SVJ3</accession>
<name>A0AAV1SVJ3_9ROSI</name>
<sequence>METLSFSTAIISSSSSSLQKERNLIPLQDSFDSTLLQKLLLADYVSREQDLSNALPDQLRSKSSANPWPWLTTPVDMKLIGGSETYRKAKRRLNQGFVHGVRTTDLLSSRGPIGVDCLRSAIISEKWGVENDVPARIENPPASKGYIGELAANILTPGAAISGRGAQRH</sequence>